<accession>A0A923SNU5</accession>
<proteinExistence type="predicted"/>
<dbReference type="SUPFAM" id="SSF52507">
    <property type="entry name" value="Homo-oligomeric flavin-containing Cys decarboxylases, HFCD"/>
    <property type="match status" value="1"/>
</dbReference>
<keyword evidence="1" id="KW-1133">Transmembrane helix</keyword>
<keyword evidence="1" id="KW-0812">Transmembrane</keyword>
<reference evidence="2" key="1">
    <citation type="submission" date="2020-08" db="EMBL/GenBank/DDBJ databases">
        <title>Complete genome sequence of Weissella confusa strain FS54 provides insights into metabolic potential.</title>
        <authorList>
            <person name="Fhoula I."/>
            <person name="Najjari A."/>
            <person name="Lekired A."/>
            <person name="Bessrour-Aouam N."/>
            <person name="Jaballah S."/>
            <person name="Klibi N."/>
            <person name="Ouzari H.-I."/>
        </authorList>
    </citation>
    <scope>NUCLEOTIDE SEQUENCE</scope>
    <source>
        <strain evidence="2">FS54</strain>
    </source>
</reference>
<evidence type="ECO:0000313" key="2">
    <source>
        <dbReference type="EMBL" id="MBC6499339.1"/>
    </source>
</evidence>
<protein>
    <recommendedName>
        <fullName evidence="4">Flavoprotein domain-containing protein</fullName>
    </recommendedName>
</protein>
<dbReference type="Gene3D" id="3.40.50.1950">
    <property type="entry name" value="Flavin prenyltransferase-like"/>
    <property type="match status" value="1"/>
</dbReference>
<evidence type="ECO:0000313" key="3">
    <source>
        <dbReference type="Proteomes" id="UP000650485"/>
    </source>
</evidence>
<gene>
    <name evidence="2" type="ORF">H7R52_11995</name>
</gene>
<organism evidence="2 3">
    <name type="scientific">Weissella confusa</name>
    <name type="common">Lactobacillus confusus</name>
    <dbReference type="NCBI Taxonomy" id="1583"/>
    <lineage>
        <taxon>Bacteria</taxon>
        <taxon>Bacillati</taxon>
        <taxon>Bacillota</taxon>
        <taxon>Bacilli</taxon>
        <taxon>Lactobacillales</taxon>
        <taxon>Lactobacillaceae</taxon>
        <taxon>Weissella</taxon>
    </lineage>
</organism>
<feature type="transmembrane region" description="Helical" evidence="1">
    <location>
        <begin position="7"/>
        <end position="28"/>
    </location>
</feature>
<comment type="caution">
    <text evidence="2">The sequence shown here is derived from an EMBL/GenBank/DDBJ whole genome shotgun (WGS) entry which is preliminary data.</text>
</comment>
<dbReference type="EMBL" id="JACSZT010000009">
    <property type="protein sequence ID" value="MBC6499339.1"/>
    <property type="molecule type" value="Genomic_DNA"/>
</dbReference>
<feature type="transmembrane region" description="Helical" evidence="1">
    <location>
        <begin position="64"/>
        <end position="81"/>
    </location>
</feature>
<dbReference type="Proteomes" id="UP000650485">
    <property type="component" value="Unassembled WGS sequence"/>
</dbReference>
<sequence length="89" mass="10011">MFTDKNIVLIVSGGVAAYKSAIFARLLMKQGANVNRIVDRISQLDDREISRAGLDTAIAHENRWLPLGIFLFSSILLLLIAKRRKQDDK</sequence>
<dbReference type="GO" id="GO:0003824">
    <property type="term" value="F:catalytic activity"/>
    <property type="evidence" value="ECO:0007669"/>
    <property type="project" value="InterPro"/>
</dbReference>
<dbReference type="AlphaFoldDB" id="A0A923SNU5"/>
<evidence type="ECO:0000256" key="1">
    <source>
        <dbReference type="SAM" id="Phobius"/>
    </source>
</evidence>
<name>A0A923SNU5_WEICO</name>
<dbReference type="InterPro" id="IPR036551">
    <property type="entry name" value="Flavin_trans-like"/>
</dbReference>
<keyword evidence="1" id="KW-0472">Membrane</keyword>
<evidence type="ECO:0008006" key="4">
    <source>
        <dbReference type="Google" id="ProtNLM"/>
    </source>
</evidence>